<dbReference type="SUPFAM" id="SSF54447">
    <property type="entry name" value="ssDNA-binding transcriptional regulator domain"/>
    <property type="match status" value="1"/>
</dbReference>
<comment type="similarity">
    <text evidence="1">Belongs to the Whirly family.</text>
</comment>
<dbReference type="InterPro" id="IPR013742">
    <property type="entry name" value="Whirly"/>
</dbReference>
<keyword evidence="2" id="KW-0809">Transit peptide</keyword>
<evidence type="ECO:0000256" key="2">
    <source>
        <dbReference type="ARBA" id="ARBA00022946"/>
    </source>
</evidence>
<gene>
    <name evidence="5" type="primary">LOC103721332</name>
</gene>
<sequence>MPLTGSSPIPLQSSASPHPLLPSNSFKNVLSPGTLAPKKKKLSVSCRRSDYFDQQRLASPAPRDSSFAPQPPGVQSSRVFVGYSIYKGKAALTVEPKAPEFTPLDSGAFKVSKEGFILLQFAPAAAVRQYDWNRKQVFSLSVPEIGALMALSEKDSCEFFHDPFKGRSEEGKIRKVLKAEPLPDGSGHFFNLSVQNRLLNVDESIYIPITKAEFAILKSAFNFILPHLLGWHAFANAIKPEDSIRSNNMTARSGAELEWGR</sequence>
<dbReference type="Gene3D" id="2.30.31.10">
    <property type="entry name" value="Transcriptional Coactivator Pc4, Chain A"/>
    <property type="match status" value="1"/>
</dbReference>
<evidence type="ECO:0000313" key="4">
    <source>
        <dbReference type="Proteomes" id="UP000228380"/>
    </source>
</evidence>
<dbReference type="GO" id="GO:0006952">
    <property type="term" value="P:defense response"/>
    <property type="evidence" value="ECO:0007669"/>
    <property type="project" value="InterPro"/>
</dbReference>
<dbReference type="FunFam" id="2.30.31.10:FF:000002">
    <property type="entry name" value="Single-stranded DNA-binding protein WHY2, mitochondrial"/>
    <property type="match status" value="1"/>
</dbReference>
<evidence type="ECO:0000313" key="5">
    <source>
        <dbReference type="RefSeq" id="XP_026665922.1"/>
    </source>
</evidence>
<organism evidence="4 5">
    <name type="scientific">Phoenix dactylifera</name>
    <name type="common">Date palm</name>
    <dbReference type="NCBI Taxonomy" id="42345"/>
    <lineage>
        <taxon>Eukaryota</taxon>
        <taxon>Viridiplantae</taxon>
        <taxon>Streptophyta</taxon>
        <taxon>Embryophyta</taxon>
        <taxon>Tracheophyta</taxon>
        <taxon>Spermatophyta</taxon>
        <taxon>Magnoliopsida</taxon>
        <taxon>Liliopsida</taxon>
        <taxon>Arecaceae</taxon>
        <taxon>Coryphoideae</taxon>
        <taxon>Phoeniceae</taxon>
        <taxon>Phoenix</taxon>
    </lineage>
</organism>
<reference evidence="4" key="1">
    <citation type="journal article" date="2019" name="Nat. Commun.">
        <title>Genome-wide association mapping of date palm fruit traits.</title>
        <authorList>
            <person name="Hazzouri K.M."/>
            <person name="Gros-Balthazard M."/>
            <person name="Flowers J.M."/>
            <person name="Copetti D."/>
            <person name="Lemansour A."/>
            <person name="Lebrun M."/>
            <person name="Masmoudi K."/>
            <person name="Ferrand S."/>
            <person name="Dhar M.I."/>
            <person name="Fresquez Z.A."/>
            <person name="Rosas U."/>
            <person name="Zhang J."/>
            <person name="Talag J."/>
            <person name="Lee S."/>
            <person name="Kudrna D."/>
            <person name="Powell R.F."/>
            <person name="Leitch I.J."/>
            <person name="Krueger R.R."/>
            <person name="Wing R.A."/>
            <person name="Amiri K.M.A."/>
            <person name="Purugganan M.D."/>
        </authorList>
    </citation>
    <scope>NUCLEOTIDE SEQUENCE [LARGE SCALE GENOMIC DNA]</scope>
    <source>
        <strain evidence="4">cv. Khalas</strain>
    </source>
</reference>
<dbReference type="AlphaFoldDB" id="A0A8B8JC33"/>
<dbReference type="PANTHER" id="PTHR31745:SF2">
    <property type="entry name" value="SINGLE-STRANDED DNA-BINDING PROTEIN WHY1, CHLOROPLASTIC"/>
    <property type="match status" value="1"/>
</dbReference>
<dbReference type="PANTHER" id="PTHR31745">
    <property type="entry name" value="SINGLE-STRANDED DNA-BINDING PROTEIN WHY2, MITOCHONDRIAL"/>
    <property type="match status" value="1"/>
</dbReference>
<feature type="compositionally biased region" description="Polar residues" evidence="3">
    <location>
        <begin position="1"/>
        <end position="28"/>
    </location>
</feature>
<dbReference type="GeneID" id="103721332"/>
<evidence type="ECO:0000256" key="1">
    <source>
        <dbReference type="ARBA" id="ARBA00006061"/>
    </source>
</evidence>
<reference evidence="5" key="2">
    <citation type="submission" date="2025-08" db="UniProtKB">
        <authorList>
            <consortium name="RefSeq"/>
        </authorList>
    </citation>
    <scope>IDENTIFICATION</scope>
    <source>
        <tissue evidence="5">Young leaves</tissue>
    </source>
</reference>
<dbReference type="Proteomes" id="UP000228380">
    <property type="component" value="Chromosome 8"/>
</dbReference>
<feature type="region of interest" description="Disordered" evidence="3">
    <location>
        <begin position="1"/>
        <end position="44"/>
    </location>
</feature>
<proteinExistence type="inferred from homology"/>
<dbReference type="GO" id="GO:0006355">
    <property type="term" value="P:regulation of DNA-templated transcription"/>
    <property type="evidence" value="ECO:0007669"/>
    <property type="project" value="InterPro"/>
</dbReference>
<accession>A0A8B8JC33</accession>
<evidence type="ECO:0000256" key="3">
    <source>
        <dbReference type="SAM" id="MobiDB-lite"/>
    </source>
</evidence>
<dbReference type="GO" id="GO:0003697">
    <property type="term" value="F:single-stranded DNA binding"/>
    <property type="evidence" value="ECO:0007669"/>
    <property type="project" value="InterPro"/>
</dbReference>
<dbReference type="KEGG" id="pda:103721332"/>
<protein>
    <submittedName>
        <fullName evidence="5">Single-stranded DNA-binding protein WHY1, chloroplastic-like</fullName>
    </submittedName>
</protein>
<dbReference type="OrthoDB" id="511009at2759"/>
<name>A0A8B8JC33_PHODC</name>
<dbReference type="RefSeq" id="XP_026665922.1">
    <property type="nucleotide sequence ID" value="XM_026810121.2"/>
</dbReference>
<keyword evidence="4" id="KW-1185">Reference proteome</keyword>
<dbReference type="Pfam" id="PF08536">
    <property type="entry name" value="Whirly"/>
    <property type="match status" value="1"/>
</dbReference>
<dbReference type="InterPro" id="IPR009044">
    <property type="entry name" value="ssDNA-bd_transcriptional_reg"/>
</dbReference>